<reference evidence="3" key="1">
    <citation type="submission" date="2025-08" db="UniProtKB">
        <authorList>
            <consortium name="RefSeq"/>
        </authorList>
    </citation>
    <scope>IDENTIFICATION</scope>
    <source>
        <strain evidence="3">14028-0561.14</strain>
        <tissue evidence="3">Whole fly</tissue>
    </source>
</reference>
<dbReference type="OMA" id="FAFTEIW"/>
<evidence type="ECO:0000313" key="3">
    <source>
        <dbReference type="RefSeq" id="XP_017028050.1"/>
    </source>
</evidence>
<feature type="compositionally biased region" description="Polar residues" evidence="1">
    <location>
        <begin position="65"/>
        <end position="74"/>
    </location>
</feature>
<feature type="compositionally biased region" description="Basic and acidic residues" evidence="1">
    <location>
        <begin position="84"/>
        <end position="95"/>
    </location>
</feature>
<proteinExistence type="predicted"/>
<dbReference type="RefSeq" id="XP_017028050.1">
    <property type="nucleotide sequence ID" value="XM_017172561.3"/>
</dbReference>
<organism evidence="2 3">
    <name type="scientific">Drosophila kikkawai</name>
    <name type="common">Fruit fly</name>
    <dbReference type="NCBI Taxonomy" id="30033"/>
    <lineage>
        <taxon>Eukaryota</taxon>
        <taxon>Metazoa</taxon>
        <taxon>Ecdysozoa</taxon>
        <taxon>Arthropoda</taxon>
        <taxon>Hexapoda</taxon>
        <taxon>Insecta</taxon>
        <taxon>Pterygota</taxon>
        <taxon>Neoptera</taxon>
        <taxon>Endopterygota</taxon>
        <taxon>Diptera</taxon>
        <taxon>Brachycera</taxon>
        <taxon>Muscomorpha</taxon>
        <taxon>Ephydroidea</taxon>
        <taxon>Drosophilidae</taxon>
        <taxon>Drosophila</taxon>
        <taxon>Sophophora</taxon>
    </lineage>
</organism>
<evidence type="ECO:0000313" key="2">
    <source>
        <dbReference type="Proteomes" id="UP001652661"/>
    </source>
</evidence>
<dbReference type="GeneID" id="108078635"/>
<protein>
    <submittedName>
        <fullName evidence="3">Uncharacterized protein</fullName>
    </submittedName>
</protein>
<accession>A0A6P4IIA8</accession>
<dbReference type="OrthoDB" id="7883459at2759"/>
<dbReference type="AlphaFoldDB" id="A0A6P4IIA8"/>
<keyword evidence="2" id="KW-1185">Reference proteome</keyword>
<feature type="region of interest" description="Disordered" evidence="1">
    <location>
        <begin position="259"/>
        <end position="279"/>
    </location>
</feature>
<dbReference type="Proteomes" id="UP001652661">
    <property type="component" value="Chromosome 3L"/>
</dbReference>
<sequence length="316" mass="34891">MSFSPGGDVSDNEDSDSFHSFNDSEISNQRALSASWKSSLGSDCDSAAGMSEHETSGSLEDGLSIEQQPQTTKETPPKALFGKPDPKSGDQKSECSSDSSACDGVSTNGGAQPQTERFKTLKKFVVSPLNDIEEPLPMCLRKVPKLASKKVPNEELFDMEPPQLRLKDYLESDPRSEAKHKHAFTEIWVGSQQKCNDLKRSPLREFSTALDAYFTQDLDEMTTPKEHDDPVVQPVMKPAKTIKKTPVASVKPAEEYVSPFENMPVPAGPPKETSLLDGAKKPVIVPAGFDLTRLVEFKNPNHWARRQHVRTGDRVF</sequence>
<feature type="compositionally biased region" description="Polar residues" evidence="1">
    <location>
        <begin position="96"/>
        <end position="115"/>
    </location>
</feature>
<name>A0A6P4IIA8_DROKI</name>
<evidence type="ECO:0000256" key="1">
    <source>
        <dbReference type="SAM" id="MobiDB-lite"/>
    </source>
</evidence>
<gene>
    <name evidence="3" type="primary">LOC108078635</name>
</gene>
<feature type="compositionally biased region" description="Polar residues" evidence="1">
    <location>
        <begin position="18"/>
        <end position="41"/>
    </location>
</feature>
<feature type="region of interest" description="Disordered" evidence="1">
    <location>
        <begin position="1"/>
        <end position="117"/>
    </location>
</feature>